<dbReference type="STRING" id="658167.SAMN04488135_1058"/>
<protein>
    <recommendedName>
        <fullName evidence="3">DUF2946 domain-containing protein</fullName>
    </recommendedName>
</protein>
<gene>
    <name evidence="1" type="ORF">SAMN04488135_1058</name>
</gene>
<dbReference type="Proteomes" id="UP000184226">
    <property type="component" value="Unassembled WGS sequence"/>
</dbReference>
<dbReference type="RefSeq" id="WP_245801234.1">
    <property type="nucleotide sequence ID" value="NZ_FQXE01000005.1"/>
</dbReference>
<dbReference type="EMBL" id="FQXE01000005">
    <property type="protein sequence ID" value="SHH80168.1"/>
    <property type="molecule type" value="Genomic_DNA"/>
</dbReference>
<reference evidence="1 2" key="1">
    <citation type="submission" date="2016-11" db="EMBL/GenBank/DDBJ databases">
        <authorList>
            <person name="Jaros S."/>
            <person name="Januszkiewicz K."/>
            <person name="Wedrychowicz H."/>
        </authorList>
    </citation>
    <scope>NUCLEOTIDE SEQUENCE [LARGE SCALE GENOMIC DNA]</scope>
    <source>
        <strain evidence="1 2">CGMCC 1.10190</strain>
    </source>
</reference>
<evidence type="ECO:0008006" key="3">
    <source>
        <dbReference type="Google" id="ProtNLM"/>
    </source>
</evidence>
<accession>A0A1M5VY99</accession>
<evidence type="ECO:0000313" key="1">
    <source>
        <dbReference type="EMBL" id="SHH80168.1"/>
    </source>
</evidence>
<name>A0A1M5VY99_9BURK</name>
<evidence type="ECO:0000313" key="2">
    <source>
        <dbReference type="Proteomes" id="UP000184226"/>
    </source>
</evidence>
<sequence>MLHPSSRRRIFFRKAGRCQALALAWLLACLLSLPLGATRHAMTHLGSAPAASHGAAGQQRGPDSGLDHCNSCDAWNALYAVLLPAPPAMPAGCPGPACFISPARSIDTAPARWFMQRAPPRPG</sequence>
<organism evidence="1 2">
    <name type="scientific">Pollutimonas bauzanensis</name>
    <dbReference type="NCBI Taxonomy" id="658167"/>
    <lineage>
        <taxon>Bacteria</taxon>
        <taxon>Pseudomonadati</taxon>
        <taxon>Pseudomonadota</taxon>
        <taxon>Betaproteobacteria</taxon>
        <taxon>Burkholderiales</taxon>
        <taxon>Alcaligenaceae</taxon>
        <taxon>Pollutimonas</taxon>
    </lineage>
</organism>
<dbReference type="AlphaFoldDB" id="A0A1M5VY99"/>
<keyword evidence="2" id="KW-1185">Reference proteome</keyword>
<proteinExistence type="predicted"/>
<dbReference type="PROSITE" id="PS51257">
    <property type="entry name" value="PROKAR_LIPOPROTEIN"/>
    <property type="match status" value="1"/>
</dbReference>